<dbReference type="Proteomes" id="UP001152622">
    <property type="component" value="Chromosome 2"/>
</dbReference>
<protein>
    <submittedName>
        <fullName evidence="2">Uncharacterized protein</fullName>
    </submittedName>
</protein>
<keyword evidence="3" id="KW-1185">Reference proteome</keyword>
<proteinExistence type="predicted"/>
<sequence length="155" mass="16905">MARPSSVQNRPPASHKATLPESWRKRTFDVRFRRPGLWVIRAPGVVTGQPRLLLLGDRAAVRRETRPRLSWERTLPGSPLCLRAPRVIPLPTAVERLSHEIYQRVTSFVPQSCLPPLSCAAHAYAPLIGTDGADGTASPPGSPASSRSALSTVFP</sequence>
<feature type="region of interest" description="Disordered" evidence="1">
    <location>
        <begin position="132"/>
        <end position="155"/>
    </location>
</feature>
<comment type="caution">
    <text evidence="2">The sequence shown here is derived from an EMBL/GenBank/DDBJ whole genome shotgun (WGS) entry which is preliminary data.</text>
</comment>
<feature type="compositionally biased region" description="Low complexity" evidence="1">
    <location>
        <begin position="137"/>
        <end position="155"/>
    </location>
</feature>
<evidence type="ECO:0000313" key="2">
    <source>
        <dbReference type="EMBL" id="KAJ8376760.1"/>
    </source>
</evidence>
<organism evidence="2 3">
    <name type="scientific">Synaphobranchus kaupii</name>
    <name type="common">Kaup's arrowtooth eel</name>
    <dbReference type="NCBI Taxonomy" id="118154"/>
    <lineage>
        <taxon>Eukaryota</taxon>
        <taxon>Metazoa</taxon>
        <taxon>Chordata</taxon>
        <taxon>Craniata</taxon>
        <taxon>Vertebrata</taxon>
        <taxon>Euteleostomi</taxon>
        <taxon>Actinopterygii</taxon>
        <taxon>Neopterygii</taxon>
        <taxon>Teleostei</taxon>
        <taxon>Anguilliformes</taxon>
        <taxon>Synaphobranchidae</taxon>
        <taxon>Synaphobranchus</taxon>
    </lineage>
</organism>
<name>A0A9Q1G8T5_SYNKA</name>
<gene>
    <name evidence="2" type="ORF">SKAU_G00073400</name>
</gene>
<dbReference type="AlphaFoldDB" id="A0A9Q1G8T5"/>
<evidence type="ECO:0000313" key="3">
    <source>
        <dbReference type="Proteomes" id="UP001152622"/>
    </source>
</evidence>
<accession>A0A9Q1G8T5</accession>
<reference evidence="2" key="1">
    <citation type="journal article" date="2023" name="Science">
        <title>Genome structures resolve the early diversification of teleost fishes.</title>
        <authorList>
            <person name="Parey E."/>
            <person name="Louis A."/>
            <person name="Montfort J."/>
            <person name="Bouchez O."/>
            <person name="Roques C."/>
            <person name="Iampietro C."/>
            <person name="Lluch J."/>
            <person name="Castinel A."/>
            <person name="Donnadieu C."/>
            <person name="Desvignes T."/>
            <person name="Floi Bucao C."/>
            <person name="Jouanno E."/>
            <person name="Wen M."/>
            <person name="Mejri S."/>
            <person name="Dirks R."/>
            <person name="Jansen H."/>
            <person name="Henkel C."/>
            <person name="Chen W.J."/>
            <person name="Zahm M."/>
            <person name="Cabau C."/>
            <person name="Klopp C."/>
            <person name="Thompson A.W."/>
            <person name="Robinson-Rechavi M."/>
            <person name="Braasch I."/>
            <person name="Lecointre G."/>
            <person name="Bobe J."/>
            <person name="Postlethwait J.H."/>
            <person name="Berthelot C."/>
            <person name="Roest Crollius H."/>
            <person name="Guiguen Y."/>
        </authorList>
    </citation>
    <scope>NUCLEOTIDE SEQUENCE</scope>
    <source>
        <strain evidence="2">WJC10195</strain>
    </source>
</reference>
<dbReference type="EMBL" id="JAINUF010000002">
    <property type="protein sequence ID" value="KAJ8376760.1"/>
    <property type="molecule type" value="Genomic_DNA"/>
</dbReference>
<evidence type="ECO:0000256" key="1">
    <source>
        <dbReference type="SAM" id="MobiDB-lite"/>
    </source>
</evidence>